<dbReference type="EMBL" id="CP138899">
    <property type="protein sequence ID" value="WPK27212.1"/>
    <property type="molecule type" value="Genomic_DNA"/>
</dbReference>
<dbReference type="Gene3D" id="2.30.110.10">
    <property type="entry name" value="Electron Transport, Fmn-binding Protein, Chain A"/>
    <property type="match status" value="1"/>
</dbReference>
<dbReference type="GeneID" id="88175649"/>
<protein>
    <recommendedName>
        <fullName evidence="2">CREG-like beta-barrel domain-containing protein</fullName>
    </recommendedName>
</protein>
<dbReference type="RefSeq" id="XP_062879590.1">
    <property type="nucleotide sequence ID" value="XM_063023520.1"/>
</dbReference>
<feature type="chain" id="PRO_5043421779" description="CREG-like beta-barrel domain-containing protein" evidence="1">
    <location>
        <begin position="16"/>
        <end position="216"/>
    </location>
</feature>
<dbReference type="AlphaFoldDB" id="A0AAX4HF51"/>
<dbReference type="Proteomes" id="UP001338582">
    <property type="component" value="Chromosome 6"/>
</dbReference>
<sequence length="216" mass="24161">MKIISAVTLFAAANAAFIDIFHQLSDVGEEKIPSMEEGAVVARTLVNRESMMNVNTISQSGADKGYPKSSVEYYVDCDGDGNPYWLIVDIGSPYRHISQGSRFSVSVRAGDHPQNEKVDDRYPGGVPLSPMGQPRVNLMGELQEIAHDPEVWGKLLRCFIERHPDSKWWLPTNLVLPHRTHWAKIIVHDVYMVGGFGDRAYIGPIDGETYHKARIL</sequence>
<accession>A0AAX4HF51</accession>
<feature type="domain" description="CREG-like beta-barrel" evidence="2">
    <location>
        <begin position="33"/>
        <end position="212"/>
    </location>
</feature>
<evidence type="ECO:0000313" key="4">
    <source>
        <dbReference type="Proteomes" id="UP001338582"/>
    </source>
</evidence>
<keyword evidence="1" id="KW-0732">Signal</keyword>
<dbReference type="PANTHER" id="PTHR37273">
    <property type="entry name" value="CHROMOSOME 8, WHOLE GENOME SHOTGUN SEQUENCE"/>
    <property type="match status" value="1"/>
</dbReference>
<dbReference type="Pfam" id="PF13883">
    <property type="entry name" value="CREG_beta-barrel"/>
    <property type="match status" value="1"/>
</dbReference>
<gene>
    <name evidence="3" type="ORF">PUMCH_004589</name>
</gene>
<dbReference type="SUPFAM" id="SSF50475">
    <property type="entry name" value="FMN-binding split barrel"/>
    <property type="match status" value="1"/>
</dbReference>
<feature type="signal peptide" evidence="1">
    <location>
        <begin position="1"/>
        <end position="15"/>
    </location>
</feature>
<evidence type="ECO:0000259" key="2">
    <source>
        <dbReference type="Pfam" id="PF13883"/>
    </source>
</evidence>
<evidence type="ECO:0000256" key="1">
    <source>
        <dbReference type="SAM" id="SignalP"/>
    </source>
</evidence>
<dbReference type="KEGG" id="asau:88175649"/>
<organism evidence="3 4">
    <name type="scientific">Australozyma saopauloensis</name>
    <dbReference type="NCBI Taxonomy" id="291208"/>
    <lineage>
        <taxon>Eukaryota</taxon>
        <taxon>Fungi</taxon>
        <taxon>Dikarya</taxon>
        <taxon>Ascomycota</taxon>
        <taxon>Saccharomycotina</taxon>
        <taxon>Pichiomycetes</taxon>
        <taxon>Metschnikowiaceae</taxon>
        <taxon>Australozyma</taxon>
    </lineage>
</organism>
<dbReference type="InterPro" id="IPR055343">
    <property type="entry name" value="CREG_beta-barrel"/>
</dbReference>
<name>A0AAX4HF51_9ASCO</name>
<dbReference type="PANTHER" id="PTHR37273:SF1">
    <property type="entry name" value="ADL397C-AP"/>
    <property type="match status" value="1"/>
</dbReference>
<reference evidence="3 4" key="1">
    <citation type="submission" date="2023-10" db="EMBL/GenBank/DDBJ databases">
        <title>Draft Genome Sequence of Candida saopaulonensis from a very Premature Infant with Sepsis.</title>
        <authorList>
            <person name="Ning Y."/>
            <person name="Dai R."/>
            <person name="Xiao M."/>
            <person name="Xu Y."/>
            <person name="Yan Q."/>
            <person name="Zhang L."/>
        </authorList>
    </citation>
    <scope>NUCLEOTIDE SEQUENCE [LARGE SCALE GENOMIC DNA]</scope>
    <source>
        <strain evidence="3 4">19XY460</strain>
    </source>
</reference>
<dbReference type="InterPro" id="IPR012349">
    <property type="entry name" value="Split_barrel_FMN-bd"/>
</dbReference>
<proteinExistence type="predicted"/>
<evidence type="ECO:0000313" key="3">
    <source>
        <dbReference type="EMBL" id="WPK27212.1"/>
    </source>
</evidence>
<keyword evidence="4" id="KW-1185">Reference proteome</keyword>